<organism evidence="4 5">
    <name type="scientific">Sclerotinia borealis (strain F-4128)</name>
    <dbReference type="NCBI Taxonomy" id="1432307"/>
    <lineage>
        <taxon>Eukaryota</taxon>
        <taxon>Fungi</taxon>
        <taxon>Dikarya</taxon>
        <taxon>Ascomycota</taxon>
        <taxon>Pezizomycotina</taxon>
        <taxon>Leotiomycetes</taxon>
        <taxon>Helotiales</taxon>
        <taxon>Sclerotiniaceae</taxon>
        <taxon>Sclerotinia</taxon>
    </lineage>
</organism>
<dbReference type="Gene3D" id="4.10.240.10">
    <property type="entry name" value="Zn(2)-C6 fungal-type DNA-binding domain"/>
    <property type="match status" value="1"/>
</dbReference>
<dbReference type="PROSITE" id="PS50048">
    <property type="entry name" value="ZN2_CY6_FUNGAL_2"/>
    <property type="match status" value="1"/>
</dbReference>
<dbReference type="GO" id="GO:0008270">
    <property type="term" value="F:zinc ion binding"/>
    <property type="evidence" value="ECO:0007669"/>
    <property type="project" value="InterPro"/>
</dbReference>
<dbReference type="Proteomes" id="UP000019487">
    <property type="component" value="Unassembled WGS sequence"/>
</dbReference>
<dbReference type="InterPro" id="IPR036864">
    <property type="entry name" value="Zn2-C6_fun-type_DNA-bd_sf"/>
</dbReference>
<feature type="compositionally biased region" description="Low complexity" evidence="2">
    <location>
        <begin position="142"/>
        <end position="161"/>
    </location>
</feature>
<proteinExistence type="predicted"/>
<keyword evidence="1" id="KW-0539">Nucleus</keyword>
<dbReference type="OrthoDB" id="4150019at2759"/>
<dbReference type="AlphaFoldDB" id="W9CIR1"/>
<dbReference type="SUPFAM" id="SSF57701">
    <property type="entry name" value="Zn2/Cys6 DNA-binding domain"/>
    <property type="match status" value="1"/>
</dbReference>
<sequence>MNPGLDQSMMPSYDHHMEQIKSHSPLHGQGPSPSNRDLEASSLSKSTKCSKAKRSMSTPNIRTSSNSDAAALALVNDKRRNKLGYHRTSVACGHCRRRKIRCIPAPADPQNRCSNCIRLKKECNFYPVDQQPKPEPKRRGSKAQSGTGGASQSSSPSIPSGQLPDMQPSLPYILNIPSIQNLGGAQTKKERTETFSPETKVITSSRSFEYNGGHTAWMAPEASPGTKNTADIPGNYWSANSHESPMTPGFSPYTTPNMHMPNAQNWQRKGHHGQPEANPREPEWPAPQRSVSYGNLEGMHTSNQHPAYGLPHPTESYASVRTRAHNGAMYPPNITTTHPHSAAEISSASTIGTAYTHSATPVSAGSYPAWNRPYAGCYAKVSPAIDTYASWNDAQGGQRIVEEEESVGEYGGYGNSGGGVYYAGQPHAACR</sequence>
<dbReference type="GO" id="GO:0000981">
    <property type="term" value="F:DNA-binding transcription factor activity, RNA polymerase II-specific"/>
    <property type="evidence" value="ECO:0007669"/>
    <property type="project" value="InterPro"/>
</dbReference>
<evidence type="ECO:0000259" key="3">
    <source>
        <dbReference type="PROSITE" id="PS50048"/>
    </source>
</evidence>
<evidence type="ECO:0000313" key="4">
    <source>
        <dbReference type="EMBL" id="ESZ95868.1"/>
    </source>
</evidence>
<evidence type="ECO:0000256" key="2">
    <source>
        <dbReference type="SAM" id="MobiDB-lite"/>
    </source>
</evidence>
<feature type="region of interest" description="Disordered" evidence="2">
    <location>
        <begin position="127"/>
        <end position="170"/>
    </location>
</feature>
<evidence type="ECO:0000313" key="5">
    <source>
        <dbReference type="Proteomes" id="UP000019487"/>
    </source>
</evidence>
<dbReference type="PROSITE" id="PS00463">
    <property type="entry name" value="ZN2_CY6_FUNGAL_1"/>
    <property type="match status" value="1"/>
</dbReference>
<feature type="region of interest" description="Disordered" evidence="2">
    <location>
        <begin position="20"/>
        <end position="66"/>
    </location>
</feature>
<feature type="compositionally biased region" description="Polar residues" evidence="2">
    <location>
        <begin position="31"/>
        <end position="47"/>
    </location>
</feature>
<evidence type="ECO:0000256" key="1">
    <source>
        <dbReference type="ARBA" id="ARBA00023242"/>
    </source>
</evidence>
<gene>
    <name evidence="4" type="ORF">SBOR_3762</name>
</gene>
<comment type="caution">
    <text evidence="4">The sequence shown here is derived from an EMBL/GenBank/DDBJ whole genome shotgun (WGS) entry which is preliminary data.</text>
</comment>
<dbReference type="HOGENOM" id="CLU_030994_0_0_1"/>
<feature type="region of interest" description="Disordered" evidence="2">
    <location>
        <begin position="261"/>
        <end position="291"/>
    </location>
</feature>
<reference evidence="4 5" key="1">
    <citation type="journal article" date="2014" name="Genome Announc.">
        <title>Draft genome sequence of Sclerotinia borealis, a psychrophilic plant pathogenic fungus.</title>
        <authorList>
            <person name="Mardanov A.V."/>
            <person name="Beletsky A.V."/>
            <person name="Kadnikov V.V."/>
            <person name="Ignatov A.N."/>
            <person name="Ravin N.V."/>
        </authorList>
    </citation>
    <scope>NUCLEOTIDE SEQUENCE [LARGE SCALE GENOMIC DNA]</scope>
    <source>
        <strain evidence="5">F-4157</strain>
    </source>
</reference>
<dbReference type="SMART" id="SM00066">
    <property type="entry name" value="GAL4"/>
    <property type="match status" value="1"/>
</dbReference>
<dbReference type="InterPro" id="IPR001138">
    <property type="entry name" value="Zn2Cys6_DnaBD"/>
</dbReference>
<dbReference type="CDD" id="cd00067">
    <property type="entry name" value="GAL4"/>
    <property type="match status" value="1"/>
</dbReference>
<feature type="domain" description="Zn(2)-C6 fungal-type" evidence="3">
    <location>
        <begin position="91"/>
        <end position="125"/>
    </location>
</feature>
<accession>W9CIR1</accession>
<keyword evidence="5" id="KW-1185">Reference proteome</keyword>
<dbReference type="EMBL" id="AYSA01000162">
    <property type="protein sequence ID" value="ESZ95868.1"/>
    <property type="molecule type" value="Genomic_DNA"/>
</dbReference>
<feature type="compositionally biased region" description="Polar residues" evidence="2">
    <location>
        <begin position="55"/>
        <end position="66"/>
    </location>
</feature>
<protein>
    <recommendedName>
        <fullName evidence="3">Zn(2)-C6 fungal-type domain-containing protein</fullName>
    </recommendedName>
</protein>
<dbReference type="Pfam" id="PF00172">
    <property type="entry name" value="Zn_clus"/>
    <property type="match status" value="1"/>
</dbReference>
<name>W9CIR1_SCLBF</name>